<name>A0ABR1TYC9_9PEZI</name>
<keyword evidence="2" id="KW-1185">Reference proteome</keyword>
<comment type="caution">
    <text evidence="1">The sequence shown here is derived from an EMBL/GenBank/DDBJ whole genome shotgun (WGS) entry which is preliminary data.</text>
</comment>
<sequence length="177" mass="20635">MLLHIPLRYAVAFRPEMQSRLNASPDYLGYVNNFYNKKVEYSKEKFWLFCHSTFLSLHQPTDPALDYEAEQIKDEDGNEIRIQDVAKYQERLSEDEKNKPWWTGELTNFDQNPKPNSYKEANDLLLIGTNLADAVPKSATLIYEAFRALHGGIFLDGNREICVYPLRKFLVSLFIHV</sequence>
<gene>
    <name evidence="1" type="ORF">PG993_003025</name>
</gene>
<reference evidence="1 2" key="1">
    <citation type="submission" date="2023-01" db="EMBL/GenBank/DDBJ databases">
        <title>Analysis of 21 Apiospora genomes using comparative genomics revels a genus with tremendous synthesis potential of carbohydrate active enzymes and secondary metabolites.</title>
        <authorList>
            <person name="Sorensen T."/>
        </authorList>
    </citation>
    <scope>NUCLEOTIDE SEQUENCE [LARGE SCALE GENOMIC DNA]</scope>
    <source>
        <strain evidence="1 2">CBS 33761</strain>
    </source>
</reference>
<protein>
    <submittedName>
        <fullName evidence="1">Uncharacterized protein</fullName>
    </submittedName>
</protein>
<dbReference type="Proteomes" id="UP001444661">
    <property type="component" value="Unassembled WGS sequence"/>
</dbReference>
<dbReference type="EMBL" id="JAQQWK010000002">
    <property type="protein sequence ID" value="KAK8051640.1"/>
    <property type="molecule type" value="Genomic_DNA"/>
</dbReference>
<evidence type="ECO:0000313" key="1">
    <source>
        <dbReference type="EMBL" id="KAK8051640.1"/>
    </source>
</evidence>
<evidence type="ECO:0000313" key="2">
    <source>
        <dbReference type="Proteomes" id="UP001444661"/>
    </source>
</evidence>
<accession>A0ABR1TYC9</accession>
<organism evidence="1 2">
    <name type="scientific">Apiospora rasikravindrae</name>
    <dbReference type="NCBI Taxonomy" id="990691"/>
    <lineage>
        <taxon>Eukaryota</taxon>
        <taxon>Fungi</taxon>
        <taxon>Dikarya</taxon>
        <taxon>Ascomycota</taxon>
        <taxon>Pezizomycotina</taxon>
        <taxon>Sordariomycetes</taxon>
        <taxon>Xylariomycetidae</taxon>
        <taxon>Amphisphaeriales</taxon>
        <taxon>Apiosporaceae</taxon>
        <taxon>Apiospora</taxon>
    </lineage>
</organism>
<proteinExistence type="predicted"/>